<evidence type="ECO:0000259" key="2">
    <source>
        <dbReference type="PROSITE" id="PS50887"/>
    </source>
</evidence>
<evidence type="ECO:0000259" key="1">
    <source>
        <dbReference type="PROSITE" id="PS50883"/>
    </source>
</evidence>
<evidence type="ECO:0000313" key="3">
    <source>
        <dbReference type="EMBL" id="MDC2890912.1"/>
    </source>
</evidence>
<sequence>MKSLFENQLVEFENSASELKTEAYKDSLTNLPNRTRFVEEFEQEIGQPDKHNQFGVLLLLRATELQHINQSKGYQSGDKYVKGISDILVSVVGTYSNAKLYRLNGSDFGMILPNITAKEADTMAQNIHSRLNEYMRISELSAVGSMGIVTYGHGKPLGELLASADTAISLAQTKHVNAWHVHKDNNLGQTSATTFGNQNWRAVIDDVISNGNVTLLFQPIKAANRGTKAYSEVLSRFKSDDAQVLPTASFLAMAEKLNRVVEIDQLIVEKVLELIKTKSITDQFFGINVTPASVHNDQFMIWLERKLLKEASIATKLVFEVSEFGLQQNINSSRRFINMIHRAGARVTVEKFGVGITSFKFFQELKPDFIKLDGSYTRNIEDEKNNQYFIRMIVDLSHRIGVNVLAECVETQEEKHVLEKLFVDGCQGYYLGNTWTVIGHSALLLLLNNSKALTKSHPKHKPVVF</sequence>
<dbReference type="EMBL" id="JAQOMS010000002">
    <property type="protein sequence ID" value="MDC2890912.1"/>
    <property type="molecule type" value="Genomic_DNA"/>
</dbReference>
<accession>A0ABT5FIA5</accession>
<dbReference type="SUPFAM" id="SSF55073">
    <property type="entry name" value="Nucleotide cyclase"/>
    <property type="match status" value="1"/>
</dbReference>
<dbReference type="NCBIfam" id="TIGR00254">
    <property type="entry name" value="GGDEF"/>
    <property type="match status" value="1"/>
</dbReference>
<dbReference type="SMART" id="SM00052">
    <property type="entry name" value="EAL"/>
    <property type="match status" value="1"/>
</dbReference>
<protein>
    <submittedName>
        <fullName evidence="3">EAL domain-containing protein</fullName>
    </submittedName>
</protein>
<keyword evidence="4" id="KW-1185">Reference proteome</keyword>
<evidence type="ECO:0000313" key="4">
    <source>
        <dbReference type="Proteomes" id="UP001528411"/>
    </source>
</evidence>
<reference evidence="3 4" key="1">
    <citation type="submission" date="2023-01" db="EMBL/GenBank/DDBJ databases">
        <title>Psychrosphaera sp. nov., isolated from marine algae.</title>
        <authorList>
            <person name="Bayburt H."/>
            <person name="Choi B.J."/>
            <person name="Kim J.M."/>
            <person name="Choi D.G."/>
            <person name="Jeon C.O."/>
        </authorList>
    </citation>
    <scope>NUCLEOTIDE SEQUENCE [LARGE SCALE GENOMIC DNA]</scope>
    <source>
        <strain evidence="3 4">G1-22</strain>
    </source>
</reference>
<feature type="domain" description="EAL" evidence="1">
    <location>
        <begin position="197"/>
        <end position="448"/>
    </location>
</feature>
<dbReference type="SUPFAM" id="SSF141868">
    <property type="entry name" value="EAL domain-like"/>
    <property type="match status" value="1"/>
</dbReference>
<dbReference type="Pfam" id="PF00990">
    <property type="entry name" value="GGDEF"/>
    <property type="match status" value="1"/>
</dbReference>
<dbReference type="InterPro" id="IPR035919">
    <property type="entry name" value="EAL_sf"/>
</dbReference>
<feature type="domain" description="GGDEF" evidence="2">
    <location>
        <begin position="53"/>
        <end position="184"/>
    </location>
</feature>
<dbReference type="CDD" id="cd01949">
    <property type="entry name" value="GGDEF"/>
    <property type="match status" value="1"/>
</dbReference>
<dbReference type="PROSITE" id="PS50887">
    <property type="entry name" value="GGDEF"/>
    <property type="match status" value="1"/>
</dbReference>
<dbReference type="PANTHER" id="PTHR33121">
    <property type="entry name" value="CYCLIC DI-GMP PHOSPHODIESTERASE PDEF"/>
    <property type="match status" value="1"/>
</dbReference>
<proteinExistence type="predicted"/>
<dbReference type="CDD" id="cd01948">
    <property type="entry name" value="EAL"/>
    <property type="match status" value="1"/>
</dbReference>
<dbReference type="InterPro" id="IPR029787">
    <property type="entry name" value="Nucleotide_cyclase"/>
</dbReference>
<dbReference type="PANTHER" id="PTHR33121:SF79">
    <property type="entry name" value="CYCLIC DI-GMP PHOSPHODIESTERASE PDED-RELATED"/>
    <property type="match status" value="1"/>
</dbReference>
<dbReference type="Gene3D" id="3.30.70.270">
    <property type="match status" value="1"/>
</dbReference>
<dbReference type="InterPro" id="IPR050706">
    <property type="entry name" value="Cyclic-di-GMP_PDE-like"/>
</dbReference>
<dbReference type="Gene3D" id="3.20.20.450">
    <property type="entry name" value="EAL domain"/>
    <property type="match status" value="1"/>
</dbReference>
<dbReference type="InterPro" id="IPR043128">
    <property type="entry name" value="Rev_trsase/Diguanyl_cyclase"/>
</dbReference>
<dbReference type="Pfam" id="PF00563">
    <property type="entry name" value="EAL"/>
    <property type="match status" value="1"/>
</dbReference>
<dbReference type="Proteomes" id="UP001528411">
    <property type="component" value="Unassembled WGS sequence"/>
</dbReference>
<organism evidence="3 4">
    <name type="scientific">Psychrosphaera algicola</name>
    <dbReference type="NCBI Taxonomy" id="3023714"/>
    <lineage>
        <taxon>Bacteria</taxon>
        <taxon>Pseudomonadati</taxon>
        <taxon>Pseudomonadota</taxon>
        <taxon>Gammaproteobacteria</taxon>
        <taxon>Alteromonadales</taxon>
        <taxon>Pseudoalteromonadaceae</taxon>
        <taxon>Psychrosphaera</taxon>
    </lineage>
</organism>
<name>A0ABT5FIA5_9GAMM</name>
<dbReference type="InterPro" id="IPR001633">
    <property type="entry name" value="EAL_dom"/>
</dbReference>
<gene>
    <name evidence="3" type="ORF">PN838_21915</name>
</gene>
<comment type="caution">
    <text evidence="3">The sequence shown here is derived from an EMBL/GenBank/DDBJ whole genome shotgun (WGS) entry which is preliminary data.</text>
</comment>
<dbReference type="InterPro" id="IPR000160">
    <property type="entry name" value="GGDEF_dom"/>
</dbReference>
<dbReference type="PROSITE" id="PS50883">
    <property type="entry name" value="EAL"/>
    <property type="match status" value="1"/>
</dbReference>
<dbReference type="SMART" id="SM00267">
    <property type="entry name" value="GGDEF"/>
    <property type="match status" value="1"/>
</dbReference>